<name>A0ABR7LF52_9PSEU</name>
<reference evidence="2 3" key="1">
    <citation type="submission" date="2020-06" db="EMBL/GenBank/DDBJ databases">
        <title>Actinokineospora xiongansis sp. nov., isolated from soil of Baiyangdian.</title>
        <authorList>
            <person name="Zhang X."/>
        </authorList>
    </citation>
    <scope>NUCLEOTIDE SEQUENCE [LARGE SCALE GENOMIC DNA]</scope>
    <source>
        <strain evidence="2 3">HBU206404</strain>
    </source>
</reference>
<comment type="caution">
    <text evidence="2">The sequence shown here is derived from an EMBL/GenBank/DDBJ whole genome shotgun (WGS) entry which is preliminary data.</text>
</comment>
<organism evidence="2 3">
    <name type="scientific">Actinokineospora xionganensis</name>
    <dbReference type="NCBI Taxonomy" id="2684470"/>
    <lineage>
        <taxon>Bacteria</taxon>
        <taxon>Bacillati</taxon>
        <taxon>Actinomycetota</taxon>
        <taxon>Actinomycetes</taxon>
        <taxon>Pseudonocardiales</taxon>
        <taxon>Pseudonocardiaceae</taxon>
        <taxon>Actinokineospora</taxon>
    </lineage>
</organism>
<feature type="compositionally biased region" description="Basic residues" evidence="1">
    <location>
        <begin position="138"/>
        <end position="148"/>
    </location>
</feature>
<feature type="region of interest" description="Disordered" evidence="1">
    <location>
        <begin position="113"/>
        <end position="159"/>
    </location>
</feature>
<accession>A0ABR7LF52</accession>
<keyword evidence="3" id="KW-1185">Reference proteome</keyword>
<evidence type="ECO:0000256" key="1">
    <source>
        <dbReference type="SAM" id="MobiDB-lite"/>
    </source>
</evidence>
<evidence type="ECO:0000313" key="2">
    <source>
        <dbReference type="EMBL" id="MBC6450907.1"/>
    </source>
</evidence>
<protein>
    <submittedName>
        <fullName evidence="2">Uncharacterized protein</fullName>
    </submittedName>
</protein>
<dbReference type="RefSeq" id="WP_187223986.1">
    <property type="nucleotide sequence ID" value="NZ_JABVED010000021.1"/>
</dbReference>
<gene>
    <name evidence="2" type="ORF">GPZ80_27470</name>
</gene>
<dbReference type="EMBL" id="JABVED010000021">
    <property type="protein sequence ID" value="MBC6450907.1"/>
    <property type="molecule type" value="Genomic_DNA"/>
</dbReference>
<proteinExistence type="predicted"/>
<evidence type="ECO:0000313" key="3">
    <source>
        <dbReference type="Proteomes" id="UP000734823"/>
    </source>
</evidence>
<sequence>MATTQAAYPTDYTPDRHTALHLVNTGQIVATEAILRRPDGRDLDPGVFAALMRLARAGYVEARLPQTGNPAAVRDWPARLTVAGIQMLTRFARPTAGSRSRASQAARWRARCPVPDEGSEDGHHSGAAVGHQQSRWSLLRRSRPRRVTPRSSAGDLRAAGRRSVVAPAACSRTPVPGLLCRGDLRAVSYVPATAAADRLSSGGMAASQAEVTVFLPVQG</sequence>
<dbReference type="Proteomes" id="UP000734823">
    <property type="component" value="Unassembled WGS sequence"/>
</dbReference>